<organism evidence="2 3">
    <name type="scientific">Bos mutus</name>
    <name type="common">wild yak</name>
    <dbReference type="NCBI Taxonomy" id="72004"/>
    <lineage>
        <taxon>Eukaryota</taxon>
        <taxon>Metazoa</taxon>
        <taxon>Chordata</taxon>
        <taxon>Craniata</taxon>
        <taxon>Vertebrata</taxon>
        <taxon>Euteleostomi</taxon>
        <taxon>Mammalia</taxon>
        <taxon>Eutheria</taxon>
        <taxon>Laurasiatheria</taxon>
        <taxon>Artiodactyla</taxon>
        <taxon>Ruminantia</taxon>
        <taxon>Pecora</taxon>
        <taxon>Bovidae</taxon>
        <taxon>Bovinae</taxon>
        <taxon>Bos</taxon>
    </lineage>
</organism>
<protein>
    <submittedName>
        <fullName evidence="2">Uncharacterized protein</fullName>
    </submittedName>
</protein>
<dbReference type="GO" id="GO:0005737">
    <property type="term" value="C:cytoplasm"/>
    <property type="evidence" value="ECO:0007669"/>
    <property type="project" value="TreeGrafter"/>
</dbReference>
<dbReference type="SMART" id="SM01152">
    <property type="entry name" value="DUF167"/>
    <property type="match status" value="1"/>
</dbReference>
<comment type="similarity">
    <text evidence="1">Belongs to the UPF0235 family.</text>
</comment>
<reference evidence="2" key="1">
    <citation type="submission" date="2019-10" db="EMBL/GenBank/DDBJ databases">
        <title>The sequence and de novo assembly of the wild yak genome.</title>
        <authorList>
            <person name="Liu Y."/>
        </authorList>
    </citation>
    <scope>NUCLEOTIDE SEQUENCE [LARGE SCALE GENOMIC DNA]</scope>
    <source>
        <strain evidence="2">WY2019</strain>
    </source>
</reference>
<dbReference type="AlphaFoldDB" id="A0A6B0S4J0"/>
<dbReference type="InterPro" id="IPR003746">
    <property type="entry name" value="DUF167"/>
</dbReference>
<evidence type="ECO:0000313" key="3">
    <source>
        <dbReference type="Proteomes" id="UP000322234"/>
    </source>
</evidence>
<dbReference type="PANTHER" id="PTHR13420:SF7">
    <property type="entry name" value="UPF0235 PROTEIN C15ORF40"/>
    <property type="match status" value="1"/>
</dbReference>
<dbReference type="NCBIfam" id="TIGR00251">
    <property type="entry name" value="DUF167 family protein"/>
    <property type="match status" value="1"/>
</dbReference>
<dbReference type="Gene3D" id="3.30.1200.10">
    <property type="entry name" value="YggU-like"/>
    <property type="match status" value="1"/>
</dbReference>
<sequence>MPVTDVTTEAVSVDITVPPAEGEANAELYRCLSKVLELGKSDVVLDKGGKSPEKVVRLLASTPPEEILEKLKKQVENT</sequence>
<evidence type="ECO:0000256" key="1">
    <source>
        <dbReference type="ARBA" id="ARBA00010364"/>
    </source>
</evidence>
<evidence type="ECO:0000313" key="2">
    <source>
        <dbReference type="EMBL" id="MXQ97428.1"/>
    </source>
</evidence>
<name>A0A6B0S4J0_9CETA</name>
<dbReference type="PANTHER" id="PTHR13420">
    <property type="entry name" value="UPF0235 PROTEIN C15ORF40"/>
    <property type="match status" value="1"/>
</dbReference>
<keyword evidence="3" id="KW-1185">Reference proteome</keyword>
<dbReference type="InterPro" id="IPR036591">
    <property type="entry name" value="YggU-like_sf"/>
</dbReference>
<dbReference type="SUPFAM" id="SSF69786">
    <property type="entry name" value="YggU-like"/>
    <property type="match status" value="1"/>
</dbReference>
<dbReference type="Pfam" id="PF02594">
    <property type="entry name" value="DUF167"/>
    <property type="match status" value="1"/>
</dbReference>
<dbReference type="EMBL" id="VBQZ03000190">
    <property type="protein sequence ID" value="MXQ97428.1"/>
    <property type="molecule type" value="Genomic_DNA"/>
</dbReference>
<dbReference type="Proteomes" id="UP000322234">
    <property type="component" value="Unassembled WGS sequence"/>
</dbReference>
<proteinExistence type="inferred from homology"/>
<accession>A0A6B0S4J0</accession>
<gene>
    <name evidence="2" type="ORF">E5288_WYG003911</name>
</gene>
<comment type="caution">
    <text evidence="2">The sequence shown here is derived from an EMBL/GenBank/DDBJ whole genome shotgun (WGS) entry which is preliminary data.</text>
</comment>